<proteinExistence type="inferred from homology"/>
<gene>
    <name evidence="3" type="ORF">BEH84_04443</name>
</gene>
<sequence>MNYIWLQENSFRRQGRQSADKKEDREDGMNDTIYGNYLEILREELVPALGCTEPIALAFAAAKAREVLGEFPEQMAIHCSGNIIKNVKSVTVPNSGGMHGIEAAALLGLVGGDAGRELEVLEKVTDEDIAKAKELLEKGFCTCFLEEGVEKLYIRVNLTGHTHEAEVVIADKHTRIVHIEKDKKVLFHLDTEEKEQGVHADKSLLNIRDILDFAQQVKLEDIRYIIGRQIEMNTAISEEGLKNHYGAEVGRTLLKNYGNDVKVRARARAAAGSDARMNGCSLPVVINSGSGNQGMTCSLPVIEFAKEWKIPEEKMYRALVVSNLTAIHQKKYIGSLSAYCGAVSAACGAGAAITYLYGGGYEEISRTIVNTIANIGGMICDGAKSSCAAKIASAVDAAIMAHFLENEDHGFLPGEGLVQPDVEGTIRSLGYVGREGMKETDVTILNIMIDQTKIP</sequence>
<accession>A0A1E3AN94</accession>
<dbReference type="EMBL" id="MCGI01000004">
    <property type="protein sequence ID" value="ODM10074.1"/>
    <property type="molecule type" value="Genomic_DNA"/>
</dbReference>
<evidence type="ECO:0000313" key="3">
    <source>
        <dbReference type="EMBL" id="ODM10074.1"/>
    </source>
</evidence>
<dbReference type="PANTHER" id="PTHR30501:SF2">
    <property type="entry name" value="UPF0597 PROTEIN YHAM"/>
    <property type="match status" value="1"/>
</dbReference>
<dbReference type="Pfam" id="PF03313">
    <property type="entry name" value="SDH_alpha"/>
    <property type="match status" value="1"/>
</dbReference>
<evidence type="ECO:0000313" key="4">
    <source>
        <dbReference type="Proteomes" id="UP000095003"/>
    </source>
</evidence>
<reference evidence="3 4" key="1">
    <citation type="submission" date="2016-07" db="EMBL/GenBank/DDBJ databases">
        <title>Characterization of isolates of Eisenbergiella tayi derived from blood cultures, using whole genome sequencing.</title>
        <authorList>
            <person name="Burdz T."/>
            <person name="Wiebe D."/>
            <person name="Huynh C."/>
            <person name="Bernard K."/>
        </authorList>
    </citation>
    <scope>NUCLEOTIDE SEQUENCE [LARGE SCALE GENOMIC DNA]</scope>
    <source>
        <strain evidence="3 4">NML 120489</strain>
    </source>
</reference>
<dbReference type="HAMAP" id="MF_01845">
    <property type="entry name" value="UPF0597"/>
    <property type="match status" value="1"/>
</dbReference>
<dbReference type="PATRIC" id="fig|1432052.3.peg.4921"/>
<comment type="caution">
    <text evidence="3">The sequence shown here is derived from an EMBL/GenBank/DDBJ whole genome shotgun (WGS) entry which is preliminary data.</text>
</comment>
<dbReference type="PANTHER" id="PTHR30501">
    <property type="entry name" value="UPF0597 PROTEIN YHAM"/>
    <property type="match status" value="1"/>
</dbReference>
<evidence type="ECO:0000259" key="2">
    <source>
        <dbReference type="Pfam" id="PF03313"/>
    </source>
</evidence>
<dbReference type="PIRSF" id="PIRSF006054">
    <property type="entry name" value="UCP006054"/>
    <property type="match status" value="1"/>
</dbReference>
<dbReference type="GO" id="GO:0019450">
    <property type="term" value="P:L-cysteine catabolic process to pyruvate"/>
    <property type="evidence" value="ECO:0007669"/>
    <property type="project" value="TreeGrafter"/>
</dbReference>
<dbReference type="GO" id="GO:0080146">
    <property type="term" value="F:L-cysteine desulfhydrase activity"/>
    <property type="evidence" value="ECO:0007669"/>
    <property type="project" value="TreeGrafter"/>
</dbReference>
<feature type="domain" description="Serine dehydratase-like alpha subunit" evidence="2">
    <location>
        <begin position="117"/>
        <end position="446"/>
    </location>
</feature>
<comment type="similarity">
    <text evidence="1">Belongs to the UPF0597 family.</text>
</comment>
<dbReference type="InterPro" id="IPR021144">
    <property type="entry name" value="UPF0597"/>
</dbReference>
<protein>
    <recommendedName>
        <fullName evidence="1">UPF0597 protein BEH84_04443</fullName>
    </recommendedName>
</protein>
<organism evidence="3 4">
    <name type="scientific">Eisenbergiella tayi</name>
    <dbReference type="NCBI Taxonomy" id="1432052"/>
    <lineage>
        <taxon>Bacteria</taxon>
        <taxon>Bacillati</taxon>
        <taxon>Bacillota</taxon>
        <taxon>Clostridia</taxon>
        <taxon>Lachnospirales</taxon>
        <taxon>Lachnospiraceae</taxon>
        <taxon>Eisenbergiella</taxon>
    </lineage>
</organism>
<dbReference type="AlphaFoldDB" id="A0A1E3AN94"/>
<dbReference type="Proteomes" id="UP000095003">
    <property type="component" value="Unassembled WGS sequence"/>
</dbReference>
<name>A0A1E3AN94_9FIRM</name>
<evidence type="ECO:0000256" key="1">
    <source>
        <dbReference type="HAMAP-Rule" id="MF_01845"/>
    </source>
</evidence>
<dbReference type="InterPro" id="IPR005130">
    <property type="entry name" value="Ser_deHydtase-like_asu"/>
</dbReference>